<feature type="transmembrane region" description="Helical" evidence="1">
    <location>
        <begin position="750"/>
        <end position="768"/>
    </location>
</feature>
<proteinExistence type="predicted"/>
<keyword evidence="1" id="KW-0472">Membrane</keyword>
<feature type="transmembrane region" description="Helical" evidence="1">
    <location>
        <begin position="875"/>
        <end position="895"/>
    </location>
</feature>
<dbReference type="InterPro" id="IPR027417">
    <property type="entry name" value="P-loop_NTPase"/>
</dbReference>
<feature type="transmembrane region" description="Helical" evidence="1">
    <location>
        <begin position="601"/>
        <end position="622"/>
    </location>
</feature>
<dbReference type="Gene3D" id="3.40.50.300">
    <property type="entry name" value="P-loop containing nucleotide triphosphate hydrolases"/>
    <property type="match status" value="1"/>
</dbReference>
<dbReference type="EMBL" id="AP023356">
    <property type="protein sequence ID" value="BCJ46709.1"/>
    <property type="molecule type" value="Genomic_DNA"/>
</dbReference>
<keyword evidence="1" id="KW-0812">Transmembrane</keyword>
<feature type="transmembrane region" description="Helical" evidence="1">
    <location>
        <begin position="524"/>
        <end position="545"/>
    </location>
</feature>
<sequence length="1083" mass="114204">MTGPPGPDDPRPATTSQHNIAAGGTVFAVQGGDQYVYPVLAPSTRDRMAEAADDLARAVRAQWRAEEARRRVPDPFPLPVRWTDADDDLVDHWANIRRATAPDPGGPISLAGHTDRIAEVFARLPSRRLVILGDAGAGKTVLAIRLLLDLLDQRPDTGPVPVLVGLDGWDPERCSVRDRVVQQLTLTYPALGAPAFHRPSLAAALVDADRIWPILDGFDEVAAGLHGAALAALNRYPAPLVLTSRFREYADAVQAGDVLTAAGVVVLRELTVPDLAAYLPRTTRKQAAGVTRWDPVLRVLEQPAATALRAALSTPLMVSLARDVYSDSPDADPAELLDRTRFPSRAAVENHLLDAFVRVTFGSPATSGRAGRWLTHLADHMSRLDTHDLAWWQLRDSVPRTARVVAALLVAAPAGLLVFGSIDRTRDSANPAIVYGLTIGVAVGLLLGLPARGPQPARTRWRIPRPTRSRLRWSVFGAGVGLLVGLNGGISGGILAGLLLGAAAWAVFGISTGTEQCPARHRSVGRHLFLVLVGLAVGFGYWAASALAEALRQTAFGKGPHLSDLVGQAGGGGVWLALSVAILFGLASVAAPGAAMPPARWVVLGLTGGLLFAAGAGVLGYVDRMAAFGGVAPTDPERLTVVRFAMAAGIRASLGAFRFVLWGALLAGGATLALTATPEARRRFHDLAAVVTRKLLLAVPVGIGLGTGFVMLWDLPRGVLWGMLSAVAIAVVIPFPPGWRRATGRRPGRLLTALISALLLALIAEQLIPSVFGATAGLAGGLVTGVTAGVVIADGGLRRPGRRSVFGGSFGVVLGATVVARLDLEYAFSAGWSTARSFTVAAGVLVGLTFALATGGTDPESSLRWQLIQGQMRHLRVSTAGGFLIGMAAVAASLLSTLESWRAYRQQHPGTGVSAPQLDTTLMANLGILLVFGLVYGLLSLLVSAFAVPADLDQAVSPHDVLRSDRRNTLVMLIVPAGLALSLGVVMAVTEGDLTAIPAALELGLLIGLVGGLSRAWFGWLVVARFYLPLTGRLPWSLPRFLAQAHSRGVLRQAGAVYQFRHSRLQQRLITRPENDLETEEPC</sequence>
<feature type="transmembrane region" description="Helical" evidence="1">
    <location>
        <begin position="969"/>
        <end position="990"/>
    </location>
</feature>
<feature type="transmembrane region" description="Helical" evidence="1">
    <location>
        <begin position="494"/>
        <end position="512"/>
    </location>
</feature>
<keyword evidence="3" id="KW-1185">Reference proteome</keyword>
<accession>A0ABN6CQ60</accession>
<dbReference type="RefSeq" id="WP_189331708.1">
    <property type="nucleotide sequence ID" value="NZ_AP023356.1"/>
</dbReference>
<feature type="transmembrane region" description="Helical" evidence="1">
    <location>
        <begin position="834"/>
        <end position="854"/>
    </location>
</feature>
<protein>
    <recommendedName>
        <fullName evidence="4">NACHT domain-containing protein</fullName>
    </recommendedName>
</protein>
<feature type="transmembrane region" description="Helical" evidence="1">
    <location>
        <begin position="401"/>
        <end position="420"/>
    </location>
</feature>
<feature type="transmembrane region" description="Helical" evidence="1">
    <location>
        <begin position="805"/>
        <end position="822"/>
    </location>
</feature>
<evidence type="ECO:0000313" key="2">
    <source>
        <dbReference type="EMBL" id="BCJ46709.1"/>
    </source>
</evidence>
<feature type="transmembrane region" description="Helical" evidence="1">
    <location>
        <begin position="996"/>
        <end position="1023"/>
    </location>
</feature>
<feature type="transmembrane region" description="Helical" evidence="1">
    <location>
        <begin position="565"/>
        <end position="589"/>
    </location>
</feature>
<dbReference type="SUPFAM" id="SSF52540">
    <property type="entry name" value="P-loop containing nucleoside triphosphate hydrolases"/>
    <property type="match status" value="1"/>
</dbReference>
<evidence type="ECO:0000256" key="1">
    <source>
        <dbReference type="SAM" id="Phobius"/>
    </source>
</evidence>
<evidence type="ECO:0000313" key="3">
    <source>
        <dbReference type="Proteomes" id="UP000676967"/>
    </source>
</evidence>
<gene>
    <name evidence="2" type="ORF">Aiant_73660</name>
</gene>
<feature type="transmembrane region" description="Helical" evidence="1">
    <location>
        <begin position="719"/>
        <end position="738"/>
    </location>
</feature>
<keyword evidence="1" id="KW-1133">Transmembrane helix</keyword>
<name>A0ABN6CQ60_9ACTN</name>
<reference evidence="2 3" key="1">
    <citation type="submission" date="2020-08" db="EMBL/GenBank/DDBJ databases">
        <title>Whole genome shotgun sequence of Actinoplanes ianthinogenes NBRC 13996.</title>
        <authorList>
            <person name="Komaki H."/>
            <person name="Tamura T."/>
        </authorList>
    </citation>
    <scope>NUCLEOTIDE SEQUENCE [LARGE SCALE GENOMIC DNA]</scope>
    <source>
        <strain evidence="2 3">NBRC 13996</strain>
    </source>
</reference>
<feature type="transmembrane region" description="Helical" evidence="1">
    <location>
        <begin position="774"/>
        <end position="793"/>
    </location>
</feature>
<feature type="transmembrane region" description="Helical" evidence="1">
    <location>
        <begin position="656"/>
        <end position="674"/>
    </location>
</feature>
<feature type="transmembrane region" description="Helical" evidence="1">
    <location>
        <begin position="695"/>
        <end position="713"/>
    </location>
</feature>
<feature type="transmembrane region" description="Helical" evidence="1">
    <location>
        <begin position="432"/>
        <end position="451"/>
    </location>
</feature>
<evidence type="ECO:0008006" key="4">
    <source>
        <dbReference type="Google" id="ProtNLM"/>
    </source>
</evidence>
<organism evidence="2 3">
    <name type="scientific">Actinoplanes ianthinogenes</name>
    <dbReference type="NCBI Taxonomy" id="122358"/>
    <lineage>
        <taxon>Bacteria</taxon>
        <taxon>Bacillati</taxon>
        <taxon>Actinomycetota</taxon>
        <taxon>Actinomycetes</taxon>
        <taxon>Micromonosporales</taxon>
        <taxon>Micromonosporaceae</taxon>
        <taxon>Actinoplanes</taxon>
    </lineage>
</organism>
<feature type="transmembrane region" description="Helical" evidence="1">
    <location>
        <begin position="926"/>
        <end position="948"/>
    </location>
</feature>
<dbReference type="Proteomes" id="UP000676967">
    <property type="component" value="Chromosome"/>
</dbReference>